<keyword evidence="3" id="KW-1185">Reference proteome</keyword>
<dbReference type="InterPro" id="IPR010195">
    <property type="entry name" value="Uncharacterised_peroxidase-rel"/>
</dbReference>
<dbReference type="InterPro" id="IPR003779">
    <property type="entry name" value="CMD-like"/>
</dbReference>
<dbReference type="PANTHER" id="PTHR35446">
    <property type="entry name" value="SI:CH211-175M2.5"/>
    <property type="match status" value="1"/>
</dbReference>
<protein>
    <recommendedName>
        <fullName evidence="1">Carboxymuconolactone decarboxylase-like domain-containing protein</fullName>
    </recommendedName>
</protein>
<dbReference type="EMBL" id="AP014546">
    <property type="protein sequence ID" value="BBB28150.1"/>
    <property type="molecule type" value="Genomic_DNA"/>
</dbReference>
<dbReference type="NCBIfam" id="TIGR00778">
    <property type="entry name" value="ahpD_dom"/>
    <property type="match status" value="1"/>
</dbReference>
<dbReference type="GO" id="GO:0051920">
    <property type="term" value="F:peroxiredoxin activity"/>
    <property type="evidence" value="ECO:0007669"/>
    <property type="project" value="InterPro"/>
</dbReference>
<dbReference type="NCBIfam" id="TIGR01926">
    <property type="entry name" value="peroxid_rel"/>
    <property type="match status" value="1"/>
</dbReference>
<dbReference type="InterPro" id="IPR029032">
    <property type="entry name" value="AhpD-like"/>
</dbReference>
<dbReference type="Gene3D" id="1.20.1290.10">
    <property type="entry name" value="AhpD-like"/>
    <property type="match status" value="1"/>
</dbReference>
<feature type="domain" description="Carboxymuconolactone decarboxylase-like" evidence="1">
    <location>
        <begin position="43"/>
        <end position="122"/>
    </location>
</feature>
<dbReference type="Proteomes" id="UP000595332">
    <property type="component" value="Chromosome"/>
</dbReference>
<dbReference type="Pfam" id="PF02627">
    <property type="entry name" value="CMD"/>
    <property type="match status" value="1"/>
</dbReference>
<evidence type="ECO:0000313" key="3">
    <source>
        <dbReference type="Proteomes" id="UP000595332"/>
    </source>
</evidence>
<dbReference type="RefSeq" id="WP_201348881.1">
    <property type="nucleotide sequence ID" value="NZ_AP014546.1"/>
</dbReference>
<organism evidence="2 3">
    <name type="scientific">Neptunomonas japonica JAMM 1380</name>
    <dbReference type="NCBI Taxonomy" id="1441457"/>
    <lineage>
        <taxon>Bacteria</taxon>
        <taxon>Pseudomonadati</taxon>
        <taxon>Pseudomonadota</taxon>
        <taxon>Gammaproteobacteria</taxon>
        <taxon>Oceanospirillales</taxon>
        <taxon>Oceanospirillaceae</taxon>
        <taxon>Neptunomonas</taxon>
    </lineage>
</organism>
<dbReference type="PANTHER" id="PTHR35446:SF3">
    <property type="entry name" value="CMD DOMAIN-CONTAINING PROTEIN"/>
    <property type="match status" value="1"/>
</dbReference>
<accession>A0A7R6SUA7</accession>
<name>A0A7R6SUA7_9GAMM</name>
<dbReference type="AlphaFoldDB" id="A0A7R6SUA7"/>
<evidence type="ECO:0000313" key="2">
    <source>
        <dbReference type="EMBL" id="BBB28150.1"/>
    </source>
</evidence>
<dbReference type="InterPro" id="IPR004675">
    <property type="entry name" value="AhpD_core"/>
</dbReference>
<sequence length="181" mass="19258">MSRINVIDTHNANAEQQELLDAIQSQLGMVPNFLKIFANSPSALRAFLGLHSIAGEGSLDEQTRERIALALAQQNACQYCVSAHTAIGRKVGLSDSEIDANRAGSSEDAKAAAAVKFAQALAEHSGDITTAELLEVRAAGYSESDIVEIITHVGMNTLTNILGKASRVDIDFPKVDLQLAL</sequence>
<evidence type="ECO:0000259" key="1">
    <source>
        <dbReference type="Pfam" id="PF02627"/>
    </source>
</evidence>
<proteinExistence type="predicted"/>
<dbReference type="SUPFAM" id="SSF69118">
    <property type="entry name" value="AhpD-like"/>
    <property type="match status" value="1"/>
</dbReference>
<gene>
    <name evidence="2" type="ORF">NEJAP_0191</name>
</gene>
<dbReference type="KEGG" id="njp:NEJAP_0191"/>
<reference evidence="2 3" key="1">
    <citation type="journal article" date="2008" name="Int. J. Syst. Evol. Microbiol.">
        <title>Neptunomonas japonica sp. nov., an Osedax japonicus symbiont-like bacterium isolated from sediment adjacent to sperm whale carcasses off Kagoshima, Japan.</title>
        <authorList>
            <person name="Miyazaki M."/>
            <person name="Nogi Y."/>
            <person name="Fujiwara Y."/>
            <person name="Kawato M."/>
            <person name="Kubokawa K."/>
            <person name="Horikoshi K."/>
        </authorList>
    </citation>
    <scope>NUCLEOTIDE SEQUENCE [LARGE SCALE GENOMIC DNA]</scope>
    <source>
        <strain evidence="2 3">JAMM 1380</strain>
    </source>
</reference>